<comment type="similarity">
    <text evidence="7">Belongs to the GARS family.</text>
</comment>
<protein>
    <recommendedName>
        <fullName evidence="2">phosphoribosylamine--glycine ligase</fullName>
        <ecNumber evidence="2">6.3.4.13</ecNumber>
    </recommendedName>
    <alternativeName>
        <fullName evidence="8">Glycinamide ribonucleotide synthetase</fullName>
    </alternativeName>
    <alternativeName>
        <fullName evidence="9">Phosphoribosylglycinamide synthetase</fullName>
    </alternativeName>
</protein>
<evidence type="ECO:0000256" key="8">
    <source>
        <dbReference type="ARBA" id="ARBA00042242"/>
    </source>
</evidence>
<evidence type="ECO:0000256" key="3">
    <source>
        <dbReference type="ARBA" id="ARBA00022598"/>
    </source>
</evidence>
<dbReference type="PROSITE" id="PS50975">
    <property type="entry name" value="ATP_GRASP"/>
    <property type="match status" value="1"/>
</dbReference>
<dbReference type="Gene3D" id="3.30.470.20">
    <property type="entry name" value="ATP-grasp fold, B domain"/>
    <property type="match status" value="1"/>
</dbReference>
<dbReference type="OrthoDB" id="9807240at2"/>
<organism evidence="12 13">
    <name type="scientific">Pedosphaera parvula (strain Ellin514)</name>
    <dbReference type="NCBI Taxonomy" id="320771"/>
    <lineage>
        <taxon>Bacteria</taxon>
        <taxon>Pseudomonadati</taxon>
        <taxon>Verrucomicrobiota</taxon>
        <taxon>Pedosphaerae</taxon>
        <taxon>Pedosphaerales</taxon>
        <taxon>Pedosphaeraceae</taxon>
        <taxon>Pedosphaera</taxon>
    </lineage>
</organism>
<dbReference type="GO" id="GO:0046872">
    <property type="term" value="F:metal ion binding"/>
    <property type="evidence" value="ECO:0007669"/>
    <property type="project" value="InterPro"/>
</dbReference>
<dbReference type="PANTHER" id="PTHR43472:SF1">
    <property type="entry name" value="PHOSPHORIBOSYLAMINE--GLYCINE LIGASE, CHLOROPLASTIC"/>
    <property type="match status" value="1"/>
</dbReference>
<keyword evidence="3 12" id="KW-0436">Ligase</keyword>
<keyword evidence="4 10" id="KW-0547">Nucleotide-binding</keyword>
<dbReference type="PANTHER" id="PTHR43472">
    <property type="entry name" value="PHOSPHORIBOSYLAMINE--GLYCINE LIGASE"/>
    <property type="match status" value="1"/>
</dbReference>
<dbReference type="SMART" id="SM01209">
    <property type="entry name" value="GARS_A"/>
    <property type="match status" value="1"/>
</dbReference>
<dbReference type="RefSeq" id="WP_007416947.1">
    <property type="nucleotide sequence ID" value="NZ_ABOX02000034.1"/>
</dbReference>
<dbReference type="InterPro" id="IPR011054">
    <property type="entry name" value="Rudment_hybrid_motif"/>
</dbReference>
<dbReference type="InterPro" id="IPR011761">
    <property type="entry name" value="ATP-grasp"/>
</dbReference>
<dbReference type="InterPro" id="IPR020560">
    <property type="entry name" value="PRibGlycinamide_synth_C-dom"/>
</dbReference>
<evidence type="ECO:0000256" key="5">
    <source>
        <dbReference type="ARBA" id="ARBA00022755"/>
    </source>
</evidence>
<dbReference type="UniPathway" id="UPA00074">
    <property type="reaction ID" value="UER00125"/>
</dbReference>
<evidence type="ECO:0000256" key="6">
    <source>
        <dbReference type="ARBA" id="ARBA00022840"/>
    </source>
</evidence>
<evidence type="ECO:0000256" key="10">
    <source>
        <dbReference type="PROSITE-ProRule" id="PRU00409"/>
    </source>
</evidence>
<evidence type="ECO:0000256" key="7">
    <source>
        <dbReference type="ARBA" id="ARBA00038345"/>
    </source>
</evidence>
<gene>
    <name evidence="12" type="ORF">Cflav_PD1999</name>
</gene>
<keyword evidence="6 10" id="KW-0067">ATP-binding</keyword>
<evidence type="ECO:0000259" key="11">
    <source>
        <dbReference type="PROSITE" id="PS50975"/>
    </source>
</evidence>
<dbReference type="STRING" id="320771.Cflav_PD1999"/>
<dbReference type="EMBL" id="ABOX02000034">
    <property type="protein sequence ID" value="EEF58950.1"/>
    <property type="molecule type" value="Genomic_DNA"/>
</dbReference>
<dbReference type="Gene3D" id="3.90.600.10">
    <property type="entry name" value="Phosphoribosylglycinamide synthetase, C-terminal domain"/>
    <property type="match status" value="1"/>
</dbReference>
<evidence type="ECO:0000256" key="1">
    <source>
        <dbReference type="ARBA" id="ARBA00005174"/>
    </source>
</evidence>
<dbReference type="GO" id="GO:0004637">
    <property type="term" value="F:phosphoribosylamine-glycine ligase activity"/>
    <property type="evidence" value="ECO:0007669"/>
    <property type="project" value="UniProtKB-EC"/>
</dbReference>
<feature type="domain" description="ATP-grasp" evidence="11">
    <location>
        <begin position="118"/>
        <end position="314"/>
    </location>
</feature>
<evidence type="ECO:0000313" key="12">
    <source>
        <dbReference type="EMBL" id="EEF58950.1"/>
    </source>
</evidence>
<name>B9XMA8_PEDPL</name>
<sequence precursor="true">MTKKSASSINSPSVMVLGVGAFAYSATQILKDDGADVSTYLTRNYAHYPPSIAGPAYSREQFPNPNQLIQEKRIHLVVPMSIDWALAPWAKELMDSKALIFGPTGDGMKIERERDFARKLCHQFKIPFPKAYVASNRLEAESILEKHPHPYVIKNPLCSPTSPIHTILCETIEDTRSWLRNVDYAEGVFLQEYMGRAEAGHIALISHGEIYSLVTNQEYKRAFNGNMGVVAGAPLGGLVERDPDDKYGLARELIRPLLPWLREVDYHGPIQVTAVRRDNKWHVIEYNIRIGVTSGAMILRMLENPFEVLLKTAQNKKLEIQFKRDLNFGCSITLAGYGYPYVHVNGPLLPIERAGPFDCDVWWNEVTGDHEGRLFSAGHRICDVIALSASLEEAVQKAYSNIRKIRSLGSYFRTDIGQSLWPPGNI</sequence>
<dbReference type="SUPFAM" id="SSF51246">
    <property type="entry name" value="Rudiment single hybrid motif"/>
    <property type="match status" value="1"/>
</dbReference>
<dbReference type="InterPro" id="IPR037123">
    <property type="entry name" value="PRibGlycinamide_synth_C_sf"/>
</dbReference>
<comment type="caution">
    <text evidence="12">The sequence shown here is derived from an EMBL/GenBank/DDBJ whole genome shotgun (WGS) entry which is preliminary data.</text>
</comment>
<evidence type="ECO:0000256" key="2">
    <source>
        <dbReference type="ARBA" id="ARBA00013255"/>
    </source>
</evidence>
<dbReference type="GO" id="GO:0009113">
    <property type="term" value="P:purine nucleobase biosynthetic process"/>
    <property type="evidence" value="ECO:0007669"/>
    <property type="project" value="InterPro"/>
</dbReference>
<keyword evidence="13" id="KW-1185">Reference proteome</keyword>
<comment type="pathway">
    <text evidence="1">Purine metabolism; IMP biosynthesis via de novo pathway; N(1)-(5-phospho-D-ribosyl)glycinamide from 5-phospho-alpha-D-ribose 1-diphosphate: step 2/2.</text>
</comment>
<dbReference type="GO" id="GO:0006189">
    <property type="term" value="P:'de novo' IMP biosynthetic process"/>
    <property type="evidence" value="ECO:0007669"/>
    <property type="project" value="UniProtKB-UniPathway"/>
</dbReference>
<evidence type="ECO:0000313" key="13">
    <source>
        <dbReference type="Proteomes" id="UP000003688"/>
    </source>
</evidence>
<dbReference type="Pfam" id="PF01071">
    <property type="entry name" value="GARS_A"/>
    <property type="match status" value="1"/>
</dbReference>
<dbReference type="AlphaFoldDB" id="B9XMA8"/>
<dbReference type="Pfam" id="PF02843">
    <property type="entry name" value="GARS_C"/>
    <property type="match status" value="1"/>
</dbReference>
<evidence type="ECO:0000256" key="4">
    <source>
        <dbReference type="ARBA" id="ARBA00022741"/>
    </source>
</evidence>
<dbReference type="EC" id="6.3.4.13" evidence="2"/>
<proteinExistence type="inferred from homology"/>
<accession>B9XMA8</accession>
<reference evidence="12 13" key="1">
    <citation type="journal article" date="2011" name="J. Bacteriol.">
        <title>Genome sequence of 'Pedosphaera parvula' Ellin514, an aerobic Verrucomicrobial isolate from pasture soil.</title>
        <authorList>
            <person name="Kant R."/>
            <person name="van Passel M.W."/>
            <person name="Sangwan P."/>
            <person name="Palva A."/>
            <person name="Lucas S."/>
            <person name="Copeland A."/>
            <person name="Lapidus A."/>
            <person name="Glavina Del Rio T."/>
            <person name="Dalin E."/>
            <person name="Tice H."/>
            <person name="Bruce D."/>
            <person name="Goodwin L."/>
            <person name="Pitluck S."/>
            <person name="Chertkov O."/>
            <person name="Larimer F.W."/>
            <person name="Land M.L."/>
            <person name="Hauser L."/>
            <person name="Brettin T.S."/>
            <person name="Detter J.C."/>
            <person name="Han S."/>
            <person name="de Vos W.M."/>
            <person name="Janssen P.H."/>
            <person name="Smidt H."/>
        </authorList>
    </citation>
    <scope>NUCLEOTIDE SEQUENCE [LARGE SCALE GENOMIC DNA]</scope>
    <source>
        <strain evidence="12 13">Ellin514</strain>
    </source>
</reference>
<dbReference type="SUPFAM" id="SSF56059">
    <property type="entry name" value="Glutathione synthetase ATP-binding domain-like"/>
    <property type="match status" value="1"/>
</dbReference>
<evidence type="ECO:0000256" key="9">
    <source>
        <dbReference type="ARBA" id="ARBA00042864"/>
    </source>
</evidence>
<keyword evidence="5" id="KW-0658">Purine biosynthesis</keyword>
<dbReference type="InterPro" id="IPR000115">
    <property type="entry name" value="PRibGlycinamide_synth"/>
</dbReference>
<dbReference type="InterPro" id="IPR020561">
    <property type="entry name" value="PRibGlycinamid_synth_ATP-grasp"/>
</dbReference>
<dbReference type="GO" id="GO:0005524">
    <property type="term" value="F:ATP binding"/>
    <property type="evidence" value="ECO:0007669"/>
    <property type="project" value="UniProtKB-UniRule"/>
</dbReference>
<dbReference type="SMART" id="SM01210">
    <property type="entry name" value="GARS_C"/>
    <property type="match status" value="1"/>
</dbReference>
<dbReference type="Proteomes" id="UP000003688">
    <property type="component" value="Unassembled WGS sequence"/>
</dbReference>